<comment type="subunit">
    <text evidence="5">Homodimer. Interacts with FtsZ.</text>
</comment>
<comment type="function">
    <text evidence="4 5">Cell division protein that is part of the divisome complex and is recruited early to the Z-ring. Probably stimulates Z-ring formation, perhaps through the cross-linking of FtsZ protofilaments. Its function overlaps with FtsA.</text>
</comment>
<dbReference type="PANTHER" id="PTHR35798:SF1">
    <property type="entry name" value="CELL DIVISION PROTEIN SEPF"/>
    <property type="match status" value="1"/>
</dbReference>
<comment type="similarity">
    <text evidence="5">Belongs to the SepF family.</text>
</comment>
<name>A0A133ZDK0_9FIRM</name>
<dbReference type="GO" id="GO:0043093">
    <property type="term" value="P:FtsZ-dependent cytokinesis"/>
    <property type="evidence" value="ECO:0007669"/>
    <property type="project" value="UniProtKB-UniRule"/>
</dbReference>
<keyword evidence="3 5" id="KW-0131">Cell cycle</keyword>
<dbReference type="STRING" id="467210.HMPREF1866_02582"/>
<reference evidence="8" key="1">
    <citation type="submission" date="2016-01" db="EMBL/GenBank/DDBJ databases">
        <authorList>
            <person name="Mitreva M."/>
            <person name="Pepin K.H."/>
            <person name="Mihindukulasuriya K.A."/>
            <person name="Fulton R."/>
            <person name="Fronick C."/>
            <person name="O'Laughlin M."/>
            <person name="Miner T."/>
            <person name="Herter B."/>
            <person name="Rosa B.A."/>
            <person name="Cordes M."/>
            <person name="Tomlinson C."/>
            <person name="Wollam A."/>
            <person name="Palsikar V.B."/>
            <person name="Mardis E.R."/>
            <person name="Wilson R.K."/>
        </authorList>
    </citation>
    <scope>NUCLEOTIDE SEQUENCE [LARGE SCALE GENOMIC DNA]</scope>
    <source>
        <strain evidence="8">DNF00896</strain>
    </source>
</reference>
<keyword evidence="1 5" id="KW-0132">Cell division</keyword>
<evidence type="ECO:0000256" key="2">
    <source>
        <dbReference type="ARBA" id="ARBA00023210"/>
    </source>
</evidence>
<gene>
    <name evidence="5" type="primary">sepF</name>
    <name evidence="7" type="ORF">HMPREF1866_02582</name>
</gene>
<evidence type="ECO:0000313" key="8">
    <source>
        <dbReference type="Proteomes" id="UP000070394"/>
    </source>
</evidence>
<keyword evidence="2 5" id="KW-0717">Septation</keyword>
<dbReference type="InterPro" id="IPR007561">
    <property type="entry name" value="Cell_div_SepF/SepF-rel"/>
</dbReference>
<dbReference type="EMBL" id="LSDA01000140">
    <property type="protein sequence ID" value="KXB53510.1"/>
    <property type="molecule type" value="Genomic_DNA"/>
</dbReference>
<sequence length="193" mass="21467">MVQEFLEKGKIGERVMMDLIQRIKEYLHVDDTDDASDYDDVDNTEDYYDDDDTEIKNTSKVVEDEVEEEEPARPKVATRNTKVGKVIPIRKELEVTMIRPTSVEESRIVVDNLKGGRAVVLNLEDVRTNIAQRIVDFICGAAYDMEGNLQSISDSIFIVTPPNIGLTGDFTDLLGSSGLSQDSADASGFGSRL</sequence>
<dbReference type="Proteomes" id="UP000070394">
    <property type="component" value="Unassembled WGS sequence"/>
</dbReference>
<dbReference type="HAMAP" id="MF_01197">
    <property type="entry name" value="SepF"/>
    <property type="match status" value="1"/>
</dbReference>
<dbReference type="GO" id="GO:0000917">
    <property type="term" value="P:division septum assembly"/>
    <property type="evidence" value="ECO:0007669"/>
    <property type="project" value="UniProtKB-KW"/>
</dbReference>
<dbReference type="AlphaFoldDB" id="A0A133ZDK0"/>
<protein>
    <recommendedName>
        <fullName evidence="5">Cell division protein SepF</fullName>
    </recommendedName>
</protein>
<organism evidence="7 8">
    <name type="scientific">Lachnoanaerobaculum saburreum</name>
    <dbReference type="NCBI Taxonomy" id="467210"/>
    <lineage>
        <taxon>Bacteria</taxon>
        <taxon>Bacillati</taxon>
        <taxon>Bacillota</taxon>
        <taxon>Clostridia</taxon>
        <taxon>Lachnospirales</taxon>
        <taxon>Lachnospiraceae</taxon>
        <taxon>Lachnoanaerobaculum</taxon>
    </lineage>
</organism>
<evidence type="ECO:0000313" key="7">
    <source>
        <dbReference type="EMBL" id="KXB53510.1"/>
    </source>
</evidence>
<dbReference type="Gene3D" id="3.30.110.150">
    <property type="entry name" value="SepF-like protein"/>
    <property type="match status" value="1"/>
</dbReference>
<comment type="caution">
    <text evidence="7">The sequence shown here is derived from an EMBL/GenBank/DDBJ whole genome shotgun (WGS) entry which is preliminary data.</text>
</comment>
<evidence type="ECO:0000256" key="6">
    <source>
        <dbReference type="SAM" id="MobiDB-lite"/>
    </source>
</evidence>
<dbReference type="InterPro" id="IPR038594">
    <property type="entry name" value="SepF-like_sf"/>
</dbReference>
<accession>A0A133ZDK0</accession>
<evidence type="ECO:0000256" key="1">
    <source>
        <dbReference type="ARBA" id="ARBA00022618"/>
    </source>
</evidence>
<evidence type="ECO:0000256" key="5">
    <source>
        <dbReference type="HAMAP-Rule" id="MF_01197"/>
    </source>
</evidence>
<dbReference type="PATRIC" id="fig|467210.3.peg.2557"/>
<evidence type="ECO:0000256" key="3">
    <source>
        <dbReference type="ARBA" id="ARBA00023306"/>
    </source>
</evidence>
<dbReference type="InterPro" id="IPR023052">
    <property type="entry name" value="Cell_div_SepF"/>
</dbReference>
<keyword evidence="8" id="KW-1185">Reference proteome</keyword>
<keyword evidence="5" id="KW-0963">Cytoplasm</keyword>
<proteinExistence type="inferred from homology"/>
<dbReference type="Pfam" id="PF04472">
    <property type="entry name" value="SepF"/>
    <property type="match status" value="1"/>
</dbReference>
<dbReference type="GO" id="GO:0005737">
    <property type="term" value="C:cytoplasm"/>
    <property type="evidence" value="ECO:0007669"/>
    <property type="project" value="UniProtKB-SubCell"/>
</dbReference>
<comment type="subcellular location">
    <subcellularLocation>
        <location evidence="5">Cytoplasm</location>
    </subcellularLocation>
    <text evidence="5">Localizes to the division site, in a FtsZ-dependent manner.</text>
</comment>
<feature type="region of interest" description="Disordered" evidence="6">
    <location>
        <begin position="31"/>
        <end position="53"/>
    </location>
</feature>
<evidence type="ECO:0000256" key="4">
    <source>
        <dbReference type="ARBA" id="ARBA00044936"/>
    </source>
</evidence>
<dbReference type="PANTHER" id="PTHR35798">
    <property type="entry name" value="CELL DIVISION PROTEIN SEPF"/>
    <property type="match status" value="1"/>
</dbReference>